<organism evidence="6">
    <name type="scientific">Hellea balneolensis</name>
    <dbReference type="NCBI Taxonomy" id="287478"/>
    <lineage>
        <taxon>Bacteria</taxon>
        <taxon>Pseudomonadati</taxon>
        <taxon>Pseudomonadota</taxon>
        <taxon>Alphaproteobacteria</taxon>
        <taxon>Maricaulales</taxon>
        <taxon>Robiginitomaculaceae</taxon>
        <taxon>Hellea</taxon>
    </lineage>
</organism>
<reference evidence="6" key="1">
    <citation type="journal article" date="2020" name="mSystems">
        <title>Genome- and Community-Level Interaction Insights into Carbon Utilization and Element Cycling Functions of Hydrothermarchaeota in Hydrothermal Sediment.</title>
        <authorList>
            <person name="Zhou Z."/>
            <person name="Liu Y."/>
            <person name="Xu W."/>
            <person name="Pan J."/>
            <person name="Luo Z.H."/>
            <person name="Li M."/>
        </authorList>
    </citation>
    <scope>NUCLEOTIDE SEQUENCE [LARGE SCALE GENOMIC DNA]</scope>
    <source>
        <strain evidence="6">HyVt-489</strain>
    </source>
</reference>
<dbReference type="EMBL" id="DRMN01000253">
    <property type="protein sequence ID" value="HFB55042.1"/>
    <property type="molecule type" value="Genomic_DNA"/>
</dbReference>
<gene>
    <name evidence="6" type="ORF">ENJ46_03880</name>
</gene>
<dbReference type="FunFam" id="3.40.50.1100:FF:000005">
    <property type="entry name" value="Threonine dehydratase catabolic"/>
    <property type="match status" value="1"/>
</dbReference>
<dbReference type="GO" id="GO:0070179">
    <property type="term" value="P:D-serine biosynthetic process"/>
    <property type="evidence" value="ECO:0007669"/>
    <property type="project" value="TreeGrafter"/>
</dbReference>
<evidence type="ECO:0000256" key="4">
    <source>
        <dbReference type="ARBA" id="ARBA00023239"/>
    </source>
</evidence>
<evidence type="ECO:0000259" key="5">
    <source>
        <dbReference type="Pfam" id="PF00291"/>
    </source>
</evidence>
<protein>
    <submittedName>
        <fullName evidence="6">Threonine/serine dehydratase</fullName>
    </submittedName>
</protein>
<feature type="domain" description="Tryptophan synthase beta chain-like PALP" evidence="5">
    <location>
        <begin position="22"/>
        <end position="313"/>
    </location>
</feature>
<dbReference type="Proteomes" id="UP000886042">
    <property type="component" value="Unassembled WGS sequence"/>
</dbReference>
<evidence type="ECO:0000313" key="6">
    <source>
        <dbReference type="EMBL" id="HFB55042.1"/>
    </source>
</evidence>
<name>A0A7C3C1E8_9PROT</name>
<keyword evidence="4" id="KW-0456">Lyase</keyword>
<dbReference type="Gene3D" id="3.40.50.1100">
    <property type="match status" value="2"/>
</dbReference>
<dbReference type="GO" id="GO:0003941">
    <property type="term" value="F:L-serine ammonia-lyase activity"/>
    <property type="evidence" value="ECO:0007669"/>
    <property type="project" value="TreeGrafter"/>
</dbReference>
<dbReference type="GO" id="GO:0000287">
    <property type="term" value="F:magnesium ion binding"/>
    <property type="evidence" value="ECO:0007669"/>
    <property type="project" value="TreeGrafter"/>
</dbReference>
<sequence>MSLEIPTYSDIEQAAKRLAGHAVVTPIVMHVTLNKIAGVRLVLKNETAQKTGTFKYRGAYSRLSTLDAKERARGVVAFSSGNHAQGVALAAKQLGIDAVIVMPLTAPEKKRRGTLSHGAKIIDYDPATQSREKIAADIAARENRVLVPAYDDPHVIAGQGTCARELIQQCRHKNISLDALITPIGGGGLCAGTNLSCSHDSPATHVYAAEPMNYDDTRRSLIAGHRVVNRPAPPSMCDALMSPSPGEITFAINQTALSGVFTVTDEECLLTIGLMRELTGIILEPGGAAALAAALTRRTPFHPTDTVGIILSGGNVDDRVLDMAQGCKNRLD</sequence>
<comment type="cofactor">
    <cofactor evidence="1">
        <name>pyridoxal 5'-phosphate</name>
        <dbReference type="ChEBI" id="CHEBI:597326"/>
    </cofactor>
</comment>
<evidence type="ECO:0000256" key="3">
    <source>
        <dbReference type="ARBA" id="ARBA00022898"/>
    </source>
</evidence>
<evidence type="ECO:0000256" key="2">
    <source>
        <dbReference type="ARBA" id="ARBA00010869"/>
    </source>
</evidence>
<dbReference type="AlphaFoldDB" id="A0A7C3C1E8"/>
<dbReference type="GO" id="GO:0030378">
    <property type="term" value="F:serine racemase activity"/>
    <property type="evidence" value="ECO:0007669"/>
    <property type="project" value="TreeGrafter"/>
</dbReference>
<accession>A0A7C3C1E8</accession>
<dbReference type="GO" id="GO:0018114">
    <property type="term" value="F:threonine racemase activity"/>
    <property type="evidence" value="ECO:0007669"/>
    <property type="project" value="TreeGrafter"/>
</dbReference>
<dbReference type="GO" id="GO:0030170">
    <property type="term" value="F:pyridoxal phosphate binding"/>
    <property type="evidence" value="ECO:0007669"/>
    <property type="project" value="TreeGrafter"/>
</dbReference>
<dbReference type="CDD" id="cd01562">
    <property type="entry name" value="Thr-dehyd"/>
    <property type="match status" value="1"/>
</dbReference>
<proteinExistence type="inferred from homology"/>
<dbReference type="GO" id="GO:0005524">
    <property type="term" value="F:ATP binding"/>
    <property type="evidence" value="ECO:0007669"/>
    <property type="project" value="TreeGrafter"/>
</dbReference>
<comment type="caution">
    <text evidence="6">The sequence shown here is derived from an EMBL/GenBank/DDBJ whole genome shotgun (WGS) entry which is preliminary data.</text>
</comment>
<dbReference type="Pfam" id="PF00291">
    <property type="entry name" value="PALP"/>
    <property type="match status" value="1"/>
</dbReference>
<dbReference type="SUPFAM" id="SSF53686">
    <property type="entry name" value="Tryptophan synthase beta subunit-like PLP-dependent enzymes"/>
    <property type="match status" value="1"/>
</dbReference>
<dbReference type="PANTHER" id="PTHR43050:SF1">
    <property type="entry name" value="SERINE RACEMASE"/>
    <property type="match status" value="1"/>
</dbReference>
<dbReference type="PANTHER" id="PTHR43050">
    <property type="entry name" value="SERINE / THREONINE RACEMASE FAMILY MEMBER"/>
    <property type="match status" value="1"/>
</dbReference>
<evidence type="ECO:0000256" key="1">
    <source>
        <dbReference type="ARBA" id="ARBA00001933"/>
    </source>
</evidence>
<dbReference type="InterPro" id="IPR036052">
    <property type="entry name" value="TrpB-like_PALP_sf"/>
</dbReference>
<comment type="similarity">
    <text evidence="2">Belongs to the serine/threonine dehydratase family.</text>
</comment>
<dbReference type="InterPro" id="IPR001926">
    <property type="entry name" value="TrpB-like_PALP"/>
</dbReference>
<keyword evidence="3" id="KW-0663">Pyridoxal phosphate</keyword>